<name>A8QET8_MALGO</name>
<dbReference type="VEuPathDB" id="FungiDB:MGL_4283"/>
<dbReference type="EMBL" id="AAYY01000049">
    <property type="protein sequence ID" value="EDP41362.1"/>
    <property type="molecule type" value="Genomic_DNA"/>
</dbReference>
<comment type="caution">
    <text evidence="1">The sequence shown here is derived from an EMBL/GenBank/DDBJ whole genome shotgun (WGS) entry which is preliminary data.</text>
</comment>
<reference evidence="1 2" key="1">
    <citation type="journal article" date="2007" name="Proc. Natl. Acad. Sci. U.S.A.">
        <title>Dandruff-associated Malassezia genomes reveal convergent and divergent virulence traits shared with plant and human fungal pathogens.</title>
        <authorList>
            <person name="Xu J."/>
            <person name="Saunders C.W."/>
            <person name="Hu P."/>
            <person name="Grant R.A."/>
            <person name="Boekhout T."/>
            <person name="Kuramae E.E."/>
            <person name="Kronstad J.W."/>
            <person name="Deangelis Y.M."/>
            <person name="Reeder N.L."/>
            <person name="Johnstone K.R."/>
            <person name="Leland M."/>
            <person name="Fieno A.M."/>
            <person name="Begley W.M."/>
            <person name="Sun Y."/>
            <person name="Lacey M.P."/>
            <person name="Chaudhary T."/>
            <person name="Keough T."/>
            <person name="Chu L."/>
            <person name="Sears R."/>
            <person name="Yuan B."/>
            <person name="Dawson T.L.Jr."/>
        </authorList>
    </citation>
    <scope>NUCLEOTIDE SEQUENCE [LARGE SCALE GENOMIC DNA]</scope>
    <source>
        <strain evidence="2">ATCC MYA-4612 / CBS 7966</strain>
    </source>
</reference>
<protein>
    <submittedName>
        <fullName evidence="1">Uncharacterized protein</fullName>
    </submittedName>
</protein>
<sequence>MAGYTTEIVKARIV</sequence>
<proteinExistence type="predicted"/>
<evidence type="ECO:0000313" key="1">
    <source>
        <dbReference type="EMBL" id="EDP41362.1"/>
    </source>
</evidence>
<gene>
    <name evidence="1" type="ORF">MGL_4283</name>
</gene>
<evidence type="ECO:0000313" key="2">
    <source>
        <dbReference type="Proteomes" id="UP000008837"/>
    </source>
</evidence>
<keyword evidence="2" id="KW-1185">Reference proteome</keyword>
<organism evidence="1 2">
    <name type="scientific">Malassezia globosa (strain ATCC MYA-4612 / CBS 7966)</name>
    <name type="common">Dandruff-associated fungus</name>
    <dbReference type="NCBI Taxonomy" id="425265"/>
    <lineage>
        <taxon>Eukaryota</taxon>
        <taxon>Fungi</taxon>
        <taxon>Dikarya</taxon>
        <taxon>Basidiomycota</taxon>
        <taxon>Ustilaginomycotina</taxon>
        <taxon>Malasseziomycetes</taxon>
        <taxon>Malasseziales</taxon>
        <taxon>Malasseziaceae</taxon>
        <taxon>Malassezia</taxon>
    </lineage>
</organism>
<accession>A8QET8</accession>
<dbReference type="Proteomes" id="UP000008837">
    <property type="component" value="Unassembled WGS sequence"/>
</dbReference>
<dbReference type="KEGG" id="mgl:MGL_4283"/>
<dbReference type="InParanoid" id="A8QET8"/>